<dbReference type="GO" id="GO:0016788">
    <property type="term" value="F:hydrolase activity, acting on ester bonds"/>
    <property type="evidence" value="ECO:0007669"/>
    <property type="project" value="InterPro"/>
</dbReference>
<accession>A0A136KHT7</accession>
<gene>
    <name evidence="2" type="primary">tatD</name>
    <name evidence="2" type="ORF">UZ20_WS6002000661</name>
</gene>
<dbReference type="Gene3D" id="3.20.20.140">
    <property type="entry name" value="Metal-dependent hydrolases"/>
    <property type="match status" value="1"/>
</dbReference>
<dbReference type="GO" id="GO:0046872">
    <property type="term" value="F:metal ion binding"/>
    <property type="evidence" value="ECO:0007669"/>
    <property type="project" value="UniProtKB-KW"/>
</dbReference>
<dbReference type="AlphaFoldDB" id="A0A136KHT7"/>
<feature type="binding site" evidence="1">
    <location>
        <position position="107"/>
    </location>
    <ligand>
        <name>a divalent metal cation</name>
        <dbReference type="ChEBI" id="CHEBI:60240"/>
        <label>2</label>
    </ligand>
</feature>
<dbReference type="EMBL" id="JYPD01000021">
    <property type="protein sequence ID" value="KXK08949.1"/>
    <property type="molecule type" value="Genomic_DNA"/>
</dbReference>
<dbReference type="EC" id="3.1.21.-" evidence="2"/>
<dbReference type="InterPro" id="IPR001130">
    <property type="entry name" value="TatD-like"/>
</dbReference>
<organism evidence="2 3">
    <name type="scientific">candidate division WS6 bacterium OLB21</name>
    <dbReference type="NCBI Taxonomy" id="1617427"/>
    <lineage>
        <taxon>Bacteria</taxon>
        <taxon>Candidatus Dojkabacteria</taxon>
    </lineage>
</organism>
<dbReference type="PANTHER" id="PTHR46124:SF2">
    <property type="entry name" value="D-AMINOACYL-TRNA DEACYLASE"/>
    <property type="match status" value="1"/>
</dbReference>
<keyword evidence="1" id="KW-0479">Metal-binding</keyword>
<comment type="caution">
    <text evidence="2">The sequence shown here is derived from an EMBL/GenBank/DDBJ whole genome shotgun (WGS) entry which is preliminary data.</text>
</comment>
<dbReference type="PIRSF" id="PIRSF005902">
    <property type="entry name" value="DNase_TatD"/>
    <property type="match status" value="1"/>
</dbReference>
<dbReference type="Proteomes" id="UP000070449">
    <property type="component" value="Unassembled WGS sequence"/>
</dbReference>
<feature type="binding site" evidence="1">
    <location>
        <position position="84"/>
    </location>
    <ligand>
        <name>a divalent metal cation</name>
        <dbReference type="ChEBI" id="CHEBI:60240"/>
        <label>2</label>
    </ligand>
</feature>
<sequence>MAIKGGSNYVTDIKTKLSELLTELDKIVTDYDPIMIGECGLDFYWPRKQNFSKQEYDECVGIQRELFEGQIMLAIKHDLPLTVHSRDSLPECLQLLDKHPKAKVVMHSFTGDYGQLLEIRERGHLVGINGIITYSSAKDLRKGLVKYLKDSDIKTPKDLYSQGIVLETDSPFLLPRGSVQKKNQPANIQLIWNEILFLIK</sequence>
<protein>
    <submittedName>
        <fullName evidence="2">Tat-linked quality control protein TatD</fullName>
        <ecNumber evidence="2">3.1.21.-</ecNumber>
    </submittedName>
</protein>
<evidence type="ECO:0000256" key="1">
    <source>
        <dbReference type="PIRSR" id="PIRSR005902-1"/>
    </source>
</evidence>
<evidence type="ECO:0000313" key="3">
    <source>
        <dbReference type="Proteomes" id="UP000070449"/>
    </source>
</evidence>
<dbReference type="Pfam" id="PF01026">
    <property type="entry name" value="TatD_DNase"/>
    <property type="match status" value="1"/>
</dbReference>
<feature type="binding site" evidence="1">
    <location>
        <position position="169"/>
    </location>
    <ligand>
        <name>a divalent metal cation</name>
        <dbReference type="ChEBI" id="CHEBI:60240"/>
        <label>1</label>
    </ligand>
</feature>
<dbReference type="InterPro" id="IPR032466">
    <property type="entry name" value="Metal_Hydrolase"/>
</dbReference>
<dbReference type="GO" id="GO:0005829">
    <property type="term" value="C:cytosol"/>
    <property type="evidence" value="ECO:0007669"/>
    <property type="project" value="TreeGrafter"/>
</dbReference>
<proteinExistence type="predicted"/>
<feature type="binding site" evidence="1">
    <location>
        <position position="38"/>
    </location>
    <ligand>
        <name>a divalent metal cation</name>
        <dbReference type="ChEBI" id="CHEBI:60240"/>
        <label>1</label>
    </ligand>
</feature>
<name>A0A136KHT7_9BACT</name>
<reference evidence="2 3" key="1">
    <citation type="submission" date="2015-02" db="EMBL/GenBank/DDBJ databases">
        <title>Improved understanding of the partial-nitritation anammox process through 23 genomes representing the majority of the microbial community.</title>
        <authorList>
            <person name="Speth D.R."/>
            <person name="In T Zandt M."/>
            <person name="Guerrero Cruz S."/>
            <person name="Jetten M.S."/>
            <person name="Dutilh B.E."/>
        </authorList>
    </citation>
    <scope>NUCLEOTIDE SEQUENCE [LARGE SCALE GENOMIC DNA]</scope>
    <source>
        <strain evidence="2">OLB21</strain>
    </source>
</reference>
<keyword evidence="2" id="KW-0378">Hydrolase</keyword>
<dbReference type="PANTHER" id="PTHR46124">
    <property type="entry name" value="D-AMINOACYL-TRNA DEACYLASE"/>
    <property type="match status" value="1"/>
</dbReference>
<dbReference type="SUPFAM" id="SSF51556">
    <property type="entry name" value="Metallo-dependent hydrolases"/>
    <property type="match status" value="1"/>
</dbReference>
<dbReference type="STRING" id="1617427.UZ20_WS6002000661"/>
<evidence type="ECO:0000313" key="2">
    <source>
        <dbReference type="EMBL" id="KXK08949.1"/>
    </source>
</evidence>